<dbReference type="InterPro" id="IPR036116">
    <property type="entry name" value="FN3_sf"/>
</dbReference>
<proteinExistence type="predicted"/>
<protein>
    <submittedName>
        <fullName evidence="4">T9SS type A sorting domain-containing protein</fullName>
    </submittedName>
</protein>
<feature type="signal peptide" evidence="2">
    <location>
        <begin position="1"/>
        <end position="19"/>
    </location>
</feature>
<evidence type="ECO:0000313" key="6">
    <source>
        <dbReference type="Proteomes" id="UP001304515"/>
    </source>
</evidence>
<evidence type="ECO:0000313" key="5">
    <source>
        <dbReference type="EMBL" id="WNM22357.1"/>
    </source>
</evidence>
<dbReference type="Gene3D" id="2.60.120.380">
    <property type="match status" value="2"/>
</dbReference>
<dbReference type="InterPro" id="IPR013783">
    <property type="entry name" value="Ig-like_fold"/>
</dbReference>
<dbReference type="InterPro" id="IPR026444">
    <property type="entry name" value="Secre_tail"/>
</dbReference>
<dbReference type="InterPro" id="IPR056600">
    <property type="entry name" value="GBD_T9SS_assoc"/>
</dbReference>
<feature type="domain" description="Fibronectin type-III" evidence="3">
    <location>
        <begin position="483"/>
        <end position="573"/>
    </location>
</feature>
<dbReference type="Pfam" id="PF18962">
    <property type="entry name" value="Por_Secre_tail"/>
    <property type="match status" value="1"/>
</dbReference>
<dbReference type="Gene3D" id="2.60.40.10">
    <property type="entry name" value="Immunoglobulins"/>
    <property type="match status" value="1"/>
</dbReference>
<accession>A0AA96F1V5</accession>
<dbReference type="AlphaFoldDB" id="A0AA96EU71"/>
<evidence type="ECO:0000313" key="4">
    <source>
        <dbReference type="EMBL" id="WNM18306.1"/>
    </source>
</evidence>
<organism evidence="4">
    <name type="scientific">Flavobacterium capsici</name>
    <dbReference type="NCBI Taxonomy" id="3075618"/>
    <lineage>
        <taxon>Bacteria</taxon>
        <taxon>Pseudomonadati</taxon>
        <taxon>Bacteroidota</taxon>
        <taxon>Flavobacteriia</taxon>
        <taxon>Flavobacteriales</taxon>
        <taxon>Flavobacteriaceae</taxon>
        <taxon>Flavobacterium</taxon>
    </lineage>
</organism>
<dbReference type="Gene3D" id="2.60.120.260">
    <property type="entry name" value="Galactose-binding domain-like"/>
    <property type="match status" value="1"/>
</dbReference>
<dbReference type="Proteomes" id="UP001304515">
    <property type="component" value="Chromosome"/>
</dbReference>
<dbReference type="Pfam" id="PF23759">
    <property type="entry name" value="GBD_T9SS_assoc"/>
    <property type="match status" value="3"/>
</dbReference>
<dbReference type="NCBIfam" id="TIGR04183">
    <property type="entry name" value="Por_Secre_tail"/>
    <property type="match status" value="1"/>
</dbReference>
<dbReference type="PROSITE" id="PS50853">
    <property type="entry name" value="FN3"/>
    <property type="match status" value="1"/>
</dbReference>
<dbReference type="InterPro" id="IPR003961">
    <property type="entry name" value="FN3_dom"/>
</dbReference>
<feature type="chain" id="PRO_5044705094" evidence="2">
    <location>
        <begin position="20"/>
        <end position="1199"/>
    </location>
</feature>
<evidence type="ECO:0000259" key="3">
    <source>
        <dbReference type="PROSITE" id="PS50853"/>
    </source>
</evidence>
<dbReference type="KEGG" id="fcj:RN605_03100"/>
<dbReference type="SUPFAM" id="SSF49265">
    <property type="entry name" value="Fibronectin type III"/>
    <property type="match status" value="1"/>
</dbReference>
<name>A0AA96EU71_9FLAO</name>
<keyword evidence="6" id="KW-1185">Reference proteome</keyword>
<sequence length="1199" mass="126673">MKKITFYLFMLLSFSSIKAQLYQVPLCNGTIASNTYGPMNSVATANATNRTAVIYPSAQLAPIAGQTLTSLYFNRLTATGSMSGAPNFRIYLKETSQTDFGATAIDWATETATATLVYNSDPTSVVGSNAGWKNFVLSNNFLYSGTQNLAVYMEYINTAASTTIGWEYEYSAPCITTSNSNTTKYINNTTGTPGASLTSTNYRRPQIGFDYLVSCPAPTSFAASNVATTTVDLNWVAGGSESEWEYAVLLATDPAPTSGTTVMTNSVVGYSVQPATNYKAYLRANCGTNDNSVWTSITFTTPCASYTPSYTQDFATFPPNCWTRAAAGDPTTGPTGTAAGIWAADGFLNSGTTGAIKVNLYSLNRIGWMISPTIDMTAGNYRVKFDYAVTTWNNTTPSAMGSDDVVQLVISEDGGTTWQVLTTLNAASNVLNSNNTFSLELPAYTNANTKFAFYATDGTIDDAEDYDFFIDNFVVETIPSCVETSTPVATNLTSTSVDLSWNAGGSESEWEYVLALASDPTPTSGTSTMVTSLTGVSLSPSTNYIFYVRAVCGTNNYSVWKTLNVNSPATPPANDDCSGAIALTVNTDLNCGTITGGTVLGATASSVDATTCAGTEDDDVWFSFVATSTSHRIALSNIVGSVTDMYHSLWTGVDCDNLTLVPGSCSDPNTSNPSGLVIGETYYVRVYTYTATGSQNTTFDICVGTPPAPPANDDCSGAIALTVNSDFACGTVTSGTVQSATASAIDATACFGTEDDDVWYSFVASNTSHRITLSNIVGSVTDMYHSLWTGTDCNSLALVPGSCSDPNTSNPSGLTIGQTYYIRVYTYTATGGQNTTFDICVGTPPPPPANDNFANAIAISCGNIYSGDTTLATLDEDNAPDGFGADMDAPNVWYSFTGSGTSQSVTLDLCNSSYDTSVLVYTGTSGNLTLIAANDDDNTCTLTTRSKVTFTSDGTTTYYIAVEGWNVGSIGAFNMDVTCTDVNPPAVNNQDCGTSLAVNVDGIIVNSDNSFGTVNSAQPTCDTFGSIQDVWFSFVAPTSGLVDCEVSLGTITSANFTVYEGACGSLTEVAGTCNSNFTTTTTENLTGLTAGNTYYVQVWSNSSEQGTFGLRLSDPSLSNTGFDNSTFTYYPNPVKNILNLSYSQNISHVEVFNLLGQKMTSNDFNANTAQVDMSNLASGAYLVKVTSDNTTKTVRVIKE</sequence>
<dbReference type="CDD" id="cd00063">
    <property type="entry name" value="FN3"/>
    <property type="match status" value="1"/>
</dbReference>
<accession>A0AA96EU71</accession>
<dbReference type="RefSeq" id="WP_313322116.1">
    <property type="nucleotide sequence ID" value="NZ_CP134878.1"/>
</dbReference>
<reference evidence="4 6" key="1">
    <citation type="submission" date="2023-09" db="EMBL/GenBank/DDBJ databases">
        <title>Flavobacterium sp. a novel bacteria isolate from Pepper rhizosphere.</title>
        <authorList>
            <person name="Peng Y."/>
            <person name="Lee J."/>
        </authorList>
    </citation>
    <scope>NUCLEOTIDE SEQUENCE</scope>
    <source>
        <strain evidence="4">PMR2A8</strain>
        <strain evidence="5 6">PMTSA4</strain>
    </source>
</reference>
<keyword evidence="1 2" id="KW-0732">Signal</keyword>
<evidence type="ECO:0000256" key="1">
    <source>
        <dbReference type="ARBA" id="ARBA00022729"/>
    </source>
</evidence>
<dbReference type="EMBL" id="CP134890">
    <property type="protein sequence ID" value="WNM22357.1"/>
    <property type="molecule type" value="Genomic_DNA"/>
</dbReference>
<gene>
    <name evidence="5" type="ORF">RN605_03100</name>
    <name evidence="4" type="ORF">RN608_09800</name>
</gene>
<dbReference type="SMART" id="SM00060">
    <property type="entry name" value="FN3"/>
    <property type="match status" value="3"/>
</dbReference>
<evidence type="ECO:0000256" key="2">
    <source>
        <dbReference type="SAM" id="SignalP"/>
    </source>
</evidence>
<dbReference type="EMBL" id="CP134878">
    <property type="protein sequence ID" value="WNM18306.1"/>
    <property type="molecule type" value="Genomic_DNA"/>
</dbReference>